<reference evidence="2 3" key="2">
    <citation type="journal article" date="2016" name="Int. J. Syst. Evol. Microbiol.">
        <title>Flavisolibacter tropicus sp. nov., isolated from tropical soil.</title>
        <authorList>
            <person name="Lee J.J."/>
            <person name="Kang M.S."/>
            <person name="Kim G.S."/>
            <person name="Lee C.S."/>
            <person name="Lim S."/>
            <person name="Lee J."/>
            <person name="Roh S.H."/>
            <person name="Kang H."/>
            <person name="Ha J.M."/>
            <person name="Bae S."/>
            <person name="Jung H.Y."/>
            <person name="Kim M.K."/>
        </authorList>
    </citation>
    <scope>NUCLEOTIDE SEQUENCE [LARGE SCALE GENOMIC DNA]</scope>
    <source>
        <strain evidence="2 3">LCS9</strain>
    </source>
</reference>
<dbReference type="Proteomes" id="UP000077177">
    <property type="component" value="Chromosome"/>
</dbReference>
<dbReference type="AlphaFoldDB" id="A0A172TSZ8"/>
<feature type="transmembrane region" description="Helical" evidence="1">
    <location>
        <begin position="230"/>
        <end position="246"/>
    </location>
</feature>
<feature type="transmembrane region" description="Helical" evidence="1">
    <location>
        <begin position="129"/>
        <end position="149"/>
    </location>
</feature>
<dbReference type="STRING" id="1492898.SY85_05400"/>
<evidence type="ECO:0000313" key="3">
    <source>
        <dbReference type="Proteomes" id="UP000077177"/>
    </source>
</evidence>
<name>A0A172TSZ8_9BACT</name>
<feature type="transmembrane region" description="Helical" evidence="1">
    <location>
        <begin position="344"/>
        <end position="365"/>
    </location>
</feature>
<evidence type="ECO:0000313" key="2">
    <source>
        <dbReference type="EMBL" id="ANE50014.1"/>
    </source>
</evidence>
<keyword evidence="1" id="KW-0812">Transmembrane</keyword>
<protein>
    <recommendedName>
        <fullName evidence="4">O-antigen polymerase</fullName>
    </recommendedName>
</protein>
<dbReference type="KEGG" id="fla:SY85_05400"/>
<feature type="transmembrane region" description="Helical" evidence="1">
    <location>
        <begin position="39"/>
        <end position="59"/>
    </location>
</feature>
<feature type="transmembrane region" description="Helical" evidence="1">
    <location>
        <begin position="386"/>
        <end position="404"/>
    </location>
</feature>
<keyword evidence="1" id="KW-0472">Membrane</keyword>
<feature type="transmembrane region" description="Helical" evidence="1">
    <location>
        <begin position="208"/>
        <end position="223"/>
    </location>
</feature>
<organism evidence="2 3">
    <name type="scientific">Flavisolibacter tropicus</name>
    <dbReference type="NCBI Taxonomy" id="1492898"/>
    <lineage>
        <taxon>Bacteria</taxon>
        <taxon>Pseudomonadati</taxon>
        <taxon>Bacteroidota</taxon>
        <taxon>Chitinophagia</taxon>
        <taxon>Chitinophagales</taxon>
        <taxon>Chitinophagaceae</taxon>
        <taxon>Flavisolibacter</taxon>
    </lineage>
</organism>
<accession>A0A172TSZ8</accession>
<feature type="transmembrane region" description="Helical" evidence="1">
    <location>
        <begin position="410"/>
        <end position="425"/>
    </location>
</feature>
<evidence type="ECO:0000256" key="1">
    <source>
        <dbReference type="SAM" id="Phobius"/>
    </source>
</evidence>
<feature type="transmembrane region" description="Helical" evidence="1">
    <location>
        <begin position="186"/>
        <end position="202"/>
    </location>
</feature>
<feature type="transmembrane region" description="Helical" evidence="1">
    <location>
        <begin position="71"/>
        <end position="91"/>
    </location>
</feature>
<keyword evidence="1" id="KW-1133">Transmembrane helix</keyword>
<dbReference type="RefSeq" id="WP_066402210.1">
    <property type="nucleotide sequence ID" value="NZ_CP011390.1"/>
</dbReference>
<sequence>MLKKIVFYIVTIWLVLYNNSLMYEADLGYSWSHIPIPKFFRFVEILVITVLYIVAIIKYAKDRSLGKTKLFVFLLFCLSILGIIVSFNFSYSYYQFVSIYLLLSPLWLYDVFCSIGIDENFIKRVVKFYFGYILLNALVALFVHIPNYWPVHSDNVNGFFSDAHVFGTFMAMTSIAFFAKFIYEKKLKFLIFSNFVLLISFFSSNEKVIIANLLFIFILLFTYSKVTRRVTYIFAGFVLFLMFSNFDIESFLEPMGIDFRLFWLIKSIDFSQIGPIKAWQIAMHYWLTNPYTFLFGLGPGNYASAGALAAFTEGVKNLIYQQNDFYISMSELAFNSSFDRPFNFFTNLLVEFGFVGFTIFFMLVFKIVKTVYVQKNLTGLNKILRIVFLFNMFVFFFTGLIMPGEWMTQILSYPTMLLASYFFYLKRNSSITK</sequence>
<feature type="transmembrane region" description="Helical" evidence="1">
    <location>
        <begin position="97"/>
        <end position="117"/>
    </location>
</feature>
<dbReference type="EMBL" id="CP011390">
    <property type="protein sequence ID" value="ANE50014.1"/>
    <property type="molecule type" value="Genomic_DNA"/>
</dbReference>
<feature type="transmembrane region" description="Helical" evidence="1">
    <location>
        <begin position="5"/>
        <end position="23"/>
    </location>
</feature>
<gene>
    <name evidence="2" type="ORF">SY85_05400</name>
</gene>
<proteinExistence type="predicted"/>
<keyword evidence="3" id="KW-1185">Reference proteome</keyword>
<evidence type="ECO:0008006" key="4">
    <source>
        <dbReference type="Google" id="ProtNLM"/>
    </source>
</evidence>
<reference evidence="3" key="1">
    <citation type="submission" date="2015-01" db="EMBL/GenBank/DDBJ databases">
        <title>Flavisolibacter sp./LCS9/ whole genome sequencing.</title>
        <authorList>
            <person name="Kim M.K."/>
            <person name="Srinivasan S."/>
            <person name="Lee J.-J."/>
        </authorList>
    </citation>
    <scope>NUCLEOTIDE SEQUENCE [LARGE SCALE GENOMIC DNA]</scope>
    <source>
        <strain evidence="3">LCS9</strain>
    </source>
</reference>
<feature type="transmembrane region" description="Helical" evidence="1">
    <location>
        <begin position="161"/>
        <end position="179"/>
    </location>
</feature>